<accession>A0AAD8WS02</accession>
<feature type="region of interest" description="Disordered" evidence="2">
    <location>
        <begin position="41"/>
        <end position="84"/>
    </location>
</feature>
<organism evidence="5 6">
    <name type="scientific">Lolium multiflorum</name>
    <name type="common">Italian ryegrass</name>
    <name type="synonym">Lolium perenne subsp. multiflorum</name>
    <dbReference type="NCBI Taxonomy" id="4521"/>
    <lineage>
        <taxon>Eukaryota</taxon>
        <taxon>Viridiplantae</taxon>
        <taxon>Streptophyta</taxon>
        <taxon>Embryophyta</taxon>
        <taxon>Tracheophyta</taxon>
        <taxon>Spermatophyta</taxon>
        <taxon>Magnoliopsida</taxon>
        <taxon>Liliopsida</taxon>
        <taxon>Poales</taxon>
        <taxon>Poaceae</taxon>
        <taxon>BOP clade</taxon>
        <taxon>Pooideae</taxon>
        <taxon>Poodae</taxon>
        <taxon>Poeae</taxon>
        <taxon>Poeae Chloroplast Group 2 (Poeae type)</taxon>
        <taxon>Loliodinae</taxon>
        <taxon>Loliinae</taxon>
        <taxon>Lolium</taxon>
    </lineage>
</organism>
<keyword evidence="1" id="KW-0863">Zinc-finger</keyword>
<name>A0AAD8WS02_LOLMU</name>
<dbReference type="EMBL" id="JAUUTY010000002">
    <property type="protein sequence ID" value="KAK1678812.1"/>
    <property type="molecule type" value="Genomic_DNA"/>
</dbReference>
<reference evidence="5" key="1">
    <citation type="submission" date="2023-07" db="EMBL/GenBank/DDBJ databases">
        <title>A chromosome-level genome assembly of Lolium multiflorum.</title>
        <authorList>
            <person name="Chen Y."/>
            <person name="Copetti D."/>
            <person name="Kolliker R."/>
            <person name="Studer B."/>
        </authorList>
    </citation>
    <scope>NUCLEOTIDE SEQUENCE</scope>
    <source>
        <strain evidence="5">02402/16</strain>
        <tissue evidence="5">Leaf</tissue>
    </source>
</reference>
<evidence type="ECO:0000256" key="2">
    <source>
        <dbReference type="SAM" id="MobiDB-lite"/>
    </source>
</evidence>
<proteinExistence type="predicted"/>
<dbReference type="InterPro" id="IPR044288">
    <property type="entry name" value="ZNF598/HEL2"/>
</dbReference>
<dbReference type="PANTHER" id="PTHR22938">
    <property type="entry name" value="ZINC FINGER PROTEIN 598"/>
    <property type="match status" value="1"/>
</dbReference>
<dbReference type="Proteomes" id="UP001231189">
    <property type="component" value="Unassembled WGS sequence"/>
</dbReference>
<dbReference type="GO" id="GO:0061630">
    <property type="term" value="F:ubiquitin protein ligase activity"/>
    <property type="evidence" value="ECO:0007669"/>
    <property type="project" value="InterPro"/>
</dbReference>
<evidence type="ECO:0000259" key="4">
    <source>
        <dbReference type="PROSITE" id="PS50089"/>
    </source>
</evidence>
<keyword evidence="3" id="KW-0472">Membrane</keyword>
<keyword evidence="6" id="KW-1185">Reference proteome</keyword>
<protein>
    <recommendedName>
        <fullName evidence="4">RING-type domain-containing protein</fullName>
    </recommendedName>
</protein>
<dbReference type="GO" id="GO:0072344">
    <property type="term" value="P:rescue of stalled ribosome"/>
    <property type="evidence" value="ECO:0007669"/>
    <property type="project" value="InterPro"/>
</dbReference>
<sequence>MHTAKDSLPCAYARQRRHASPACAPGTLLGVPGGGFAVRAGVLPHGKGSRPGRVRRTATSRRTAKNRPHGNDASHGKAAAARQRNARTAKAFAVHVGHAHGNVVFAVGVYAVQTLPEPHNGTRAHIFPIMDQQDGHVVDIELGCAVSGAGEPTRCCAVCTEPLALVTVDSCGHGVVCPRCMVRVRFVEGDRCCSACGANSPSVIVAKADDSTCGGAPAVPALSQQPASKEGKVGDYVYQGDTAAYFHDEQQDEEARDAKRRREDLVDNLFTCAVLAGAGVLAIVVMHP</sequence>
<keyword evidence="1" id="KW-0862">Zinc</keyword>
<dbReference type="AlphaFoldDB" id="A0AAD8WS02"/>
<dbReference type="GO" id="GO:0008270">
    <property type="term" value="F:zinc ion binding"/>
    <property type="evidence" value="ECO:0007669"/>
    <property type="project" value="UniProtKB-KW"/>
</dbReference>
<keyword evidence="1" id="KW-0479">Metal-binding</keyword>
<dbReference type="PANTHER" id="PTHR22938:SF15">
    <property type="entry name" value="OS01G0568000 PROTEIN"/>
    <property type="match status" value="1"/>
</dbReference>
<keyword evidence="3" id="KW-0812">Transmembrane</keyword>
<evidence type="ECO:0000256" key="3">
    <source>
        <dbReference type="SAM" id="Phobius"/>
    </source>
</evidence>
<dbReference type="GO" id="GO:0016567">
    <property type="term" value="P:protein ubiquitination"/>
    <property type="evidence" value="ECO:0007669"/>
    <property type="project" value="TreeGrafter"/>
</dbReference>
<comment type="caution">
    <text evidence="5">The sequence shown here is derived from an EMBL/GenBank/DDBJ whole genome shotgun (WGS) entry which is preliminary data.</text>
</comment>
<feature type="domain" description="RING-type" evidence="4">
    <location>
        <begin position="156"/>
        <end position="196"/>
    </location>
</feature>
<feature type="transmembrane region" description="Helical" evidence="3">
    <location>
        <begin position="265"/>
        <end position="286"/>
    </location>
</feature>
<evidence type="ECO:0000313" key="5">
    <source>
        <dbReference type="EMBL" id="KAK1678812.1"/>
    </source>
</evidence>
<evidence type="ECO:0000313" key="6">
    <source>
        <dbReference type="Proteomes" id="UP001231189"/>
    </source>
</evidence>
<dbReference type="InterPro" id="IPR001841">
    <property type="entry name" value="Znf_RING"/>
</dbReference>
<gene>
    <name evidence="5" type="ORF">QYE76_039660</name>
</gene>
<dbReference type="GO" id="GO:0043022">
    <property type="term" value="F:ribosome binding"/>
    <property type="evidence" value="ECO:0007669"/>
    <property type="project" value="TreeGrafter"/>
</dbReference>
<evidence type="ECO:0000256" key="1">
    <source>
        <dbReference type="PROSITE-ProRule" id="PRU00175"/>
    </source>
</evidence>
<keyword evidence="3" id="KW-1133">Transmembrane helix</keyword>
<feature type="compositionally biased region" description="Basic residues" evidence="2">
    <location>
        <begin position="47"/>
        <end position="68"/>
    </location>
</feature>
<dbReference type="PROSITE" id="PS50089">
    <property type="entry name" value="ZF_RING_2"/>
    <property type="match status" value="1"/>
</dbReference>